<dbReference type="InterPro" id="IPR011009">
    <property type="entry name" value="Kinase-like_dom_sf"/>
</dbReference>
<organism evidence="2 3">
    <name type="scientific">Paenibacillus provencensis</name>
    <dbReference type="NCBI Taxonomy" id="441151"/>
    <lineage>
        <taxon>Bacteria</taxon>
        <taxon>Bacillati</taxon>
        <taxon>Bacillota</taxon>
        <taxon>Bacilli</taxon>
        <taxon>Bacillales</taxon>
        <taxon>Paenibacillaceae</taxon>
        <taxon>Paenibacillus</taxon>
    </lineage>
</organism>
<dbReference type="RefSeq" id="WP_091158267.1">
    <property type="nucleotide sequence ID" value="NZ_JBHTKX010000001.1"/>
</dbReference>
<comment type="caution">
    <text evidence="2">The sequence shown here is derived from an EMBL/GenBank/DDBJ whole genome shotgun (WGS) entry which is preliminary data.</text>
</comment>
<evidence type="ECO:0000259" key="1">
    <source>
        <dbReference type="Pfam" id="PF01636"/>
    </source>
</evidence>
<dbReference type="InterPro" id="IPR002575">
    <property type="entry name" value="Aminoglycoside_PTrfase"/>
</dbReference>
<dbReference type="Pfam" id="PF01636">
    <property type="entry name" value="APH"/>
    <property type="match status" value="1"/>
</dbReference>
<keyword evidence="3" id="KW-1185">Reference proteome</keyword>
<gene>
    <name evidence="2" type="ORF">ACFQ3J_01935</name>
</gene>
<dbReference type="SUPFAM" id="SSF56112">
    <property type="entry name" value="Protein kinase-like (PK-like)"/>
    <property type="match status" value="1"/>
</dbReference>
<reference evidence="3" key="1">
    <citation type="journal article" date="2019" name="Int. J. Syst. Evol. Microbiol.">
        <title>The Global Catalogue of Microorganisms (GCM) 10K type strain sequencing project: providing services to taxonomists for standard genome sequencing and annotation.</title>
        <authorList>
            <consortium name="The Broad Institute Genomics Platform"/>
            <consortium name="The Broad Institute Genome Sequencing Center for Infectious Disease"/>
            <person name="Wu L."/>
            <person name="Ma J."/>
        </authorList>
    </citation>
    <scope>NUCLEOTIDE SEQUENCE [LARGE SCALE GENOMIC DNA]</scope>
    <source>
        <strain evidence="3">CCUG 53519</strain>
    </source>
</reference>
<sequence length="292" mass="32946">MQISEGFLLRSLEEHYEIGEASGLVPISSGHTSHACRLETMQGHQFVLRRLRSKLQAACEYEISSTAAAHYVTPYILPGRNENGFIEVQGNVYNLQHYLKPDKVPVQHMFLQMGKALGILHTVLRNTTVHDQEDRFSLEYSWNEATQNMSDNLNASLEKYVTACLEMNQRMEGCIHADLGIWNVIFHAASVYIIDFGEARTGDYHFDAAALLTSSIGKAWTDQQAAASIFDFKKGYEQSGLQLDQSVLLENMILWLIRGAATVLAEYGETEQTTYYVDHIIADLTKYNRLLG</sequence>
<protein>
    <submittedName>
        <fullName evidence="2">Phosphotransferase enzyme family protein</fullName>
    </submittedName>
</protein>
<accession>A0ABW3PPX5</accession>
<dbReference type="Gene3D" id="3.90.1200.10">
    <property type="match status" value="1"/>
</dbReference>
<feature type="domain" description="Aminoglycoside phosphotransferase" evidence="1">
    <location>
        <begin position="24"/>
        <end position="233"/>
    </location>
</feature>
<evidence type="ECO:0000313" key="3">
    <source>
        <dbReference type="Proteomes" id="UP001597169"/>
    </source>
</evidence>
<proteinExistence type="predicted"/>
<evidence type="ECO:0000313" key="2">
    <source>
        <dbReference type="EMBL" id="MFD1126926.1"/>
    </source>
</evidence>
<dbReference type="EMBL" id="JBHTKX010000001">
    <property type="protein sequence ID" value="MFD1126926.1"/>
    <property type="molecule type" value="Genomic_DNA"/>
</dbReference>
<dbReference type="Proteomes" id="UP001597169">
    <property type="component" value="Unassembled WGS sequence"/>
</dbReference>
<name>A0ABW3PPX5_9BACL</name>